<proteinExistence type="predicted"/>
<gene>
    <name evidence="2" type="ORF">CH364_01010</name>
</gene>
<protein>
    <submittedName>
        <fullName evidence="2">Transcriptional regulator</fullName>
    </submittedName>
</protein>
<evidence type="ECO:0000313" key="2">
    <source>
        <dbReference type="EMBL" id="PJZ84890.1"/>
    </source>
</evidence>
<evidence type="ECO:0000259" key="1">
    <source>
        <dbReference type="Pfam" id="PF00326"/>
    </source>
</evidence>
<dbReference type="Proteomes" id="UP000232145">
    <property type="component" value="Unassembled WGS sequence"/>
</dbReference>
<dbReference type="RefSeq" id="WP_100741778.1">
    <property type="nucleotide sequence ID" value="NZ_NPDW01000001.1"/>
</dbReference>
<accession>A0A2N0AKU8</accession>
<dbReference type="InterPro" id="IPR029058">
    <property type="entry name" value="AB_hydrolase_fold"/>
</dbReference>
<feature type="domain" description="Peptidase S9 prolyl oligopeptidase catalytic" evidence="1">
    <location>
        <begin position="242"/>
        <end position="317"/>
    </location>
</feature>
<dbReference type="GO" id="GO:0006508">
    <property type="term" value="P:proteolysis"/>
    <property type="evidence" value="ECO:0007669"/>
    <property type="project" value="InterPro"/>
</dbReference>
<dbReference type="AlphaFoldDB" id="A0A2N0AKU8"/>
<dbReference type="Pfam" id="PF00326">
    <property type="entry name" value="Peptidase_S9"/>
    <property type="match status" value="1"/>
</dbReference>
<dbReference type="Gene3D" id="3.40.50.1820">
    <property type="entry name" value="alpha/beta hydrolase"/>
    <property type="match status" value="1"/>
</dbReference>
<dbReference type="EMBL" id="NPDX01000001">
    <property type="protein sequence ID" value="PJZ84890.1"/>
    <property type="molecule type" value="Genomic_DNA"/>
</dbReference>
<dbReference type="SUPFAM" id="SSF53474">
    <property type="entry name" value="alpha/beta-Hydrolases"/>
    <property type="match status" value="1"/>
</dbReference>
<evidence type="ECO:0000313" key="3">
    <source>
        <dbReference type="Proteomes" id="UP000232145"/>
    </source>
</evidence>
<sequence length="348" mass="39310">MNRFKVWFQSINFLLGLQSDDETLPYVKEIQIPIQKRVLKADCYIPKSKPLGTIVTINGLAPLGNRDPRFITVNKSLCKIGYTVVSPFFDEICDYKISLRNIDDIKDSILFISNQKDICPSGKVSIFAPSFSGSLSLVAASDQKIAEKINCICAIGAFAKVDDVIENLFANQNLDEYGRMILLLNFLPISIGKNQSLFTAIKLAILDNYYKSKDLRLEPHYKKMKKADRVIFDQLKNDTEFRIKHWKNVVKNGGKSRDLISALSVTNHIQSLNLPILLIHGLKDDVVPAYESTMLHEKLLQRGVESKLCITTLISHGDTGFGISTLWELPKLISSFSFFFLKAIDQKQ</sequence>
<name>A0A2N0AKU8_9LEPT</name>
<dbReference type="InterPro" id="IPR001375">
    <property type="entry name" value="Peptidase_S9_cat"/>
</dbReference>
<comment type="caution">
    <text evidence="2">The sequence shown here is derived from an EMBL/GenBank/DDBJ whole genome shotgun (WGS) entry which is preliminary data.</text>
</comment>
<dbReference type="GO" id="GO:0008236">
    <property type="term" value="F:serine-type peptidase activity"/>
    <property type="evidence" value="ECO:0007669"/>
    <property type="project" value="InterPro"/>
</dbReference>
<organism evidence="2 3">
    <name type="scientific">Leptospira harrisiae</name>
    <dbReference type="NCBI Taxonomy" id="2023189"/>
    <lineage>
        <taxon>Bacteria</taxon>
        <taxon>Pseudomonadati</taxon>
        <taxon>Spirochaetota</taxon>
        <taxon>Spirochaetia</taxon>
        <taxon>Leptospirales</taxon>
        <taxon>Leptospiraceae</taxon>
        <taxon>Leptospira</taxon>
    </lineage>
</organism>
<keyword evidence="3" id="KW-1185">Reference proteome</keyword>
<dbReference type="OrthoDB" id="339619at2"/>
<reference evidence="2 3" key="1">
    <citation type="submission" date="2017-07" db="EMBL/GenBank/DDBJ databases">
        <title>Leptospira spp. isolated from tropical soils.</title>
        <authorList>
            <person name="Thibeaux R."/>
            <person name="Iraola G."/>
            <person name="Ferres I."/>
            <person name="Bierque E."/>
            <person name="Girault D."/>
            <person name="Soupe-Gilbert M.-E."/>
            <person name="Picardeau M."/>
            <person name="Goarant C."/>
        </authorList>
    </citation>
    <scope>NUCLEOTIDE SEQUENCE [LARGE SCALE GENOMIC DNA]</scope>
    <source>
        <strain evidence="2 3">FH2-B-A1</strain>
    </source>
</reference>